<sequence>MKFKEEIPCPTCNGRKFIFIGRQEKHKFSIAPRRWQERSNPVVEACPECCQKGGAKSSESPSET</sequence>
<dbReference type="AlphaFoldDB" id="A0A1G2C4R2"/>
<name>A0A1G2C4R2_9BACT</name>
<protein>
    <submittedName>
        <fullName evidence="1">Uncharacterized protein</fullName>
    </submittedName>
</protein>
<organism evidence="1 2">
    <name type="scientific">Candidatus Liptonbacteria bacterium GWB1_49_6</name>
    <dbReference type="NCBI Taxonomy" id="1798644"/>
    <lineage>
        <taxon>Bacteria</taxon>
        <taxon>Candidatus Liptoniibacteriota</taxon>
    </lineage>
</organism>
<dbReference type="EMBL" id="MHKU01000032">
    <property type="protein sequence ID" value="OGY96413.1"/>
    <property type="molecule type" value="Genomic_DNA"/>
</dbReference>
<accession>A0A1G2C4R2</accession>
<proteinExistence type="predicted"/>
<dbReference type="Proteomes" id="UP000176648">
    <property type="component" value="Unassembled WGS sequence"/>
</dbReference>
<reference evidence="1 2" key="1">
    <citation type="journal article" date="2016" name="Nat. Commun.">
        <title>Thousands of microbial genomes shed light on interconnected biogeochemical processes in an aquifer system.</title>
        <authorList>
            <person name="Anantharaman K."/>
            <person name="Brown C.T."/>
            <person name="Hug L.A."/>
            <person name="Sharon I."/>
            <person name="Castelle C.J."/>
            <person name="Probst A.J."/>
            <person name="Thomas B.C."/>
            <person name="Singh A."/>
            <person name="Wilkins M.J."/>
            <person name="Karaoz U."/>
            <person name="Brodie E.L."/>
            <person name="Williams K.H."/>
            <person name="Hubbard S.S."/>
            <person name="Banfield J.F."/>
        </authorList>
    </citation>
    <scope>NUCLEOTIDE SEQUENCE [LARGE SCALE GENOMIC DNA]</scope>
</reference>
<comment type="caution">
    <text evidence="1">The sequence shown here is derived from an EMBL/GenBank/DDBJ whole genome shotgun (WGS) entry which is preliminary data.</text>
</comment>
<evidence type="ECO:0000313" key="1">
    <source>
        <dbReference type="EMBL" id="OGY96413.1"/>
    </source>
</evidence>
<gene>
    <name evidence="1" type="ORF">A2122_01620</name>
</gene>
<evidence type="ECO:0000313" key="2">
    <source>
        <dbReference type="Proteomes" id="UP000176648"/>
    </source>
</evidence>